<gene>
    <name evidence="2" type="ORF">NIIDNTM18_29390</name>
</gene>
<accession>A0A6S6P7S0</accession>
<evidence type="ECO:0000313" key="3">
    <source>
        <dbReference type="Proteomes" id="UP000515734"/>
    </source>
</evidence>
<dbReference type="AlphaFoldDB" id="A0A6S6P7S0"/>
<dbReference type="RefSeq" id="WP_185291676.1">
    <property type="nucleotide sequence ID" value="NZ_AP023287.1"/>
</dbReference>
<protein>
    <recommendedName>
        <fullName evidence="4">Sodium:proton antiporter</fullName>
    </recommendedName>
</protein>
<name>A0A6S6P7S0_9MYCO</name>
<feature type="transmembrane region" description="Helical" evidence="1">
    <location>
        <begin position="36"/>
        <end position="56"/>
    </location>
</feature>
<keyword evidence="1" id="KW-0812">Transmembrane</keyword>
<feature type="transmembrane region" description="Helical" evidence="1">
    <location>
        <begin position="140"/>
        <end position="161"/>
    </location>
</feature>
<evidence type="ECO:0008006" key="4">
    <source>
        <dbReference type="Google" id="ProtNLM"/>
    </source>
</evidence>
<dbReference type="InterPro" id="IPR046291">
    <property type="entry name" value="DUF6328"/>
</dbReference>
<organism evidence="2 3">
    <name type="scientific">Mycolicibacterium litorale</name>
    <dbReference type="NCBI Taxonomy" id="758802"/>
    <lineage>
        <taxon>Bacteria</taxon>
        <taxon>Bacillati</taxon>
        <taxon>Actinomycetota</taxon>
        <taxon>Actinomycetes</taxon>
        <taxon>Mycobacteriales</taxon>
        <taxon>Mycobacteriaceae</taxon>
        <taxon>Mycolicibacterium</taxon>
    </lineage>
</organism>
<feature type="transmembrane region" description="Helical" evidence="1">
    <location>
        <begin position="110"/>
        <end position="134"/>
    </location>
</feature>
<feature type="transmembrane region" description="Helical" evidence="1">
    <location>
        <begin position="68"/>
        <end position="90"/>
    </location>
</feature>
<evidence type="ECO:0000256" key="1">
    <source>
        <dbReference type="SAM" id="Phobius"/>
    </source>
</evidence>
<dbReference type="Pfam" id="PF19853">
    <property type="entry name" value="DUF6328"/>
    <property type="match status" value="1"/>
</dbReference>
<keyword evidence="1" id="KW-1133">Transmembrane helix</keyword>
<keyword evidence="1" id="KW-0472">Membrane</keyword>
<dbReference type="EMBL" id="AP023287">
    <property type="protein sequence ID" value="BCI53661.1"/>
    <property type="molecule type" value="Genomic_DNA"/>
</dbReference>
<proteinExistence type="predicted"/>
<reference evidence="2 3" key="1">
    <citation type="submission" date="2020-07" db="EMBL/GenBank/DDBJ databases">
        <title>Complete genome sequence of Mycolicibacterium litorale like strain isolated from cardiac implantable electronic device infection.</title>
        <authorList>
            <person name="Fukano H."/>
            <person name="Miyama H."/>
            <person name="Hoshino Y."/>
        </authorList>
    </citation>
    <scope>NUCLEOTIDE SEQUENCE [LARGE SCALE GENOMIC DNA]</scope>
    <source>
        <strain evidence="2 3">NIIDNTM18</strain>
    </source>
</reference>
<sequence length="172" mass="18911">MSTVTSVHHDVWNRHERSETRTQRLDRNWSCLLQELRVVLTGVQLLTGFLLTLPFQQRFAVLDDRLHALYLATVSCSIAATVLLTAPVALHRLVFRRHMLSRLVTVSHRLTLIGLLLLGAAVSGVATMVFDVIAGRSAGVVAGLVTLTAWVALWVLLPLVARRGTSADVLDS</sequence>
<evidence type="ECO:0000313" key="2">
    <source>
        <dbReference type="EMBL" id="BCI53661.1"/>
    </source>
</evidence>
<dbReference type="Proteomes" id="UP000515734">
    <property type="component" value="Chromosome"/>
</dbReference>